<sequence length="204" mass="24050">MPQHVIQRGNNRQMCFQDPADRGAYLAFLSKYRKEHEVDIHAWVLMDNHTHLLVTPRKDDSLSRFMKALGQRYAQYFNFKYERTGTLWEGRFKSCLVDTESYFLQCQRYIELNPVKAGMVDNPEDYRWSSYLYHAYGLRAKWHTPHDCYLNYQPDPDLRQASYRSFVASSPPPGTDDLIFYTAISGKALGTETFREEMNTRYGV</sequence>
<dbReference type="NCBIfam" id="NF047646">
    <property type="entry name" value="REP_Tyr_transpos"/>
    <property type="match status" value="1"/>
</dbReference>
<dbReference type="GO" id="GO:0004803">
    <property type="term" value="F:transposase activity"/>
    <property type="evidence" value="ECO:0007669"/>
    <property type="project" value="InterPro"/>
</dbReference>
<keyword evidence="3" id="KW-1185">Reference proteome</keyword>
<dbReference type="EMBL" id="SRPF01000002">
    <property type="protein sequence ID" value="TGN40692.1"/>
    <property type="molecule type" value="Genomic_DNA"/>
</dbReference>
<dbReference type="InterPro" id="IPR036515">
    <property type="entry name" value="Transposase_17_sf"/>
</dbReference>
<evidence type="ECO:0000313" key="3">
    <source>
        <dbReference type="Proteomes" id="UP000298325"/>
    </source>
</evidence>
<dbReference type="InterPro" id="IPR002686">
    <property type="entry name" value="Transposase_17"/>
</dbReference>
<name>A0A4Z1CIK9_9GAMM</name>
<dbReference type="AlphaFoldDB" id="A0A4Z1CIK9"/>
<gene>
    <name evidence="2" type="ORF">E5Q11_06520</name>
</gene>
<evidence type="ECO:0000259" key="1">
    <source>
        <dbReference type="SMART" id="SM01321"/>
    </source>
</evidence>
<dbReference type="Pfam" id="PF01797">
    <property type="entry name" value="Y1_Tnp"/>
    <property type="match status" value="1"/>
</dbReference>
<dbReference type="OrthoDB" id="9814067at2"/>
<feature type="domain" description="Transposase IS200-like" evidence="1">
    <location>
        <begin position="1"/>
        <end position="113"/>
    </location>
</feature>
<dbReference type="PANTHER" id="PTHR34322">
    <property type="entry name" value="TRANSPOSASE, Y1_TNP DOMAIN-CONTAINING"/>
    <property type="match status" value="1"/>
</dbReference>
<reference evidence="2 3" key="1">
    <citation type="submission" date="2019-04" db="EMBL/GenBank/DDBJ databases">
        <authorList>
            <person name="Park S."/>
            <person name="Yoon J.-H."/>
        </authorList>
    </citation>
    <scope>NUCLEOTIDE SEQUENCE [LARGE SCALE GENOMIC DNA]</scope>
    <source>
        <strain evidence="2 3">HJM-18</strain>
    </source>
</reference>
<dbReference type="SUPFAM" id="SSF143422">
    <property type="entry name" value="Transposase IS200-like"/>
    <property type="match status" value="1"/>
</dbReference>
<dbReference type="PANTHER" id="PTHR34322:SF2">
    <property type="entry name" value="TRANSPOSASE IS200-LIKE DOMAIN-CONTAINING PROTEIN"/>
    <property type="match status" value="1"/>
</dbReference>
<dbReference type="SMART" id="SM01321">
    <property type="entry name" value="Y1_Tnp"/>
    <property type="match status" value="1"/>
</dbReference>
<organism evidence="2 3">
    <name type="scientific">Marinobacter confluentis</name>
    <dbReference type="NCBI Taxonomy" id="1697557"/>
    <lineage>
        <taxon>Bacteria</taxon>
        <taxon>Pseudomonadati</taxon>
        <taxon>Pseudomonadota</taxon>
        <taxon>Gammaproteobacteria</taxon>
        <taxon>Pseudomonadales</taxon>
        <taxon>Marinobacteraceae</taxon>
        <taxon>Marinobacter</taxon>
    </lineage>
</organism>
<dbReference type="GO" id="GO:0003677">
    <property type="term" value="F:DNA binding"/>
    <property type="evidence" value="ECO:0007669"/>
    <property type="project" value="InterPro"/>
</dbReference>
<dbReference type="Proteomes" id="UP000298325">
    <property type="component" value="Unassembled WGS sequence"/>
</dbReference>
<comment type="caution">
    <text evidence="2">The sequence shown here is derived from an EMBL/GenBank/DDBJ whole genome shotgun (WGS) entry which is preliminary data.</text>
</comment>
<dbReference type="Gene3D" id="3.30.70.1290">
    <property type="entry name" value="Transposase IS200-like"/>
    <property type="match status" value="1"/>
</dbReference>
<proteinExistence type="predicted"/>
<evidence type="ECO:0000313" key="2">
    <source>
        <dbReference type="EMBL" id="TGN40692.1"/>
    </source>
</evidence>
<protein>
    <submittedName>
        <fullName evidence="2">Transposase</fullName>
    </submittedName>
</protein>
<dbReference type="GO" id="GO:0006313">
    <property type="term" value="P:DNA transposition"/>
    <property type="evidence" value="ECO:0007669"/>
    <property type="project" value="InterPro"/>
</dbReference>
<accession>A0A4Z1CIK9</accession>